<proteinExistence type="predicted"/>
<reference evidence="1" key="1">
    <citation type="journal article" date="2016" name="Front. Microbiol.">
        <title>Genome Sequence of the Piezophilic, Mesophilic Sulfate-Reducing Bacterium Desulfovibrio indicus J2T.</title>
        <authorList>
            <person name="Cao J."/>
            <person name="Maignien L."/>
            <person name="Shao Z."/>
            <person name="Alain K."/>
            <person name="Jebbar M."/>
        </authorList>
    </citation>
    <scope>NUCLEOTIDE SEQUENCE</scope>
    <source>
        <strain evidence="1">DSM 21893</strain>
    </source>
</reference>
<dbReference type="Proteomes" id="UP001055307">
    <property type="component" value="Unassembled WGS sequence"/>
</dbReference>
<dbReference type="EMBL" id="BPQF01000012">
    <property type="protein sequence ID" value="GJD40168.1"/>
    <property type="molecule type" value="Genomic_DNA"/>
</dbReference>
<gene>
    <name evidence="1" type="ORF">OICFNHDK_2634</name>
</gene>
<keyword evidence="2" id="KW-1185">Reference proteome</keyword>
<comment type="caution">
    <text evidence="1">The sequence shown here is derived from an EMBL/GenBank/DDBJ whole genome shotgun (WGS) entry which is preliminary data.</text>
</comment>
<dbReference type="RefSeq" id="WP_147833128.1">
    <property type="nucleotide sequence ID" value="NZ_BPQF01000012.1"/>
</dbReference>
<name>A0AAV4Z987_9HYPH</name>
<reference evidence="1" key="2">
    <citation type="submission" date="2021-08" db="EMBL/GenBank/DDBJ databases">
        <authorList>
            <person name="Tani A."/>
            <person name="Ola A."/>
            <person name="Ogura Y."/>
            <person name="Katsura K."/>
            <person name="Hayashi T."/>
        </authorList>
    </citation>
    <scope>NUCLEOTIDE SEQUENCE</scope>
    <source>
        <strain evidence="1">DSM 21893</strain>
    </source>
</reference>
<organism evidence="1 2">
    <name type="scientific">Methylobacterium bullatum</name>
    <dbReference type="NCBI Taxonomy" id="570505"/>
    <lineage>
        <taxon>Bacteria</taxon>
        <taxon>Pseudomonadati</taxon>
        <taxon>Pseudomonadota</taxon>
        <taxon>Alphaproteobacteria</taxon>
        <taxon>Hyphomicrobiales</taxon>
        <taxon>Methylobacteriaceae</taxon>
        <taxon>Methylobacterium</taxon>
    </lineage>
</organism>
<dbReference type="AlphaFoldDB" id="A0AAV4Z987"/>
<sequence length="59" mass="6289">MKAEKRAALKLAIKRYTTAKKATKALALGALVKEGTHNKKGEITAAYGGERKKKATAGF</sequence>
<evidence type="ECO:0000313" key="1">
    <source>
        <dbReference type="EMBL" id="GJD40168.1"/>
    </source>
</evidence>
<protein>
    <submittedName>
        <fullName evidence="1">Uncharacterized protein</fullName>
    </submittedName>
</protein>
<accession>A0AAV4Z987</accession>
<evidence type="ECO:0000313" key="2">
    <source>
        <dbReference type="Proteomes" id="UP001055307"/>
    </source>
</evidence>